<dbReference type="InterPro" id="IPR044878">
    <property type="entry name" value="UbiA_sf"/>
</dbReference>
<dbReference type="CDD" id="cd13962">
    <property type="entry name" value="PT_UbiA_UBIAD1"/>
    <property type="match status" value="1"/>
</dbReference>
<evidence type="ECO:0000256" key="3">
    <source>
        <dbReference type="ARBA" id="ARBA00022428"/>
    </source>
</evidence>
<feature type="transmembrane region" description="Helical" evidence="8">
    <location>
        <begin position="255"/>
        <end position="272"/>
    </location>
</feature>
<gene>
    <name evidence="9" type="ORF">GYA55_14490</name>
</gene>
<keyword evidence="7 8" id="KW-0472">Membrane</keyword>
<evidence type="ECO:0000313" key="10">
    <source>
        <dbReference type="Proteomes" id="UP000524246"/>
    </source>
</evidence>
<feature type="transmembrane region" description="Helical" evidence="8">
    <location>
        <begin position="47"/>
        <end position="67"/>
    </location>
</feature>
<dbReference type="Pfam" id="PF01040">
    <property type="entry name" value="UbiA"/>
    <property type="match status" value="1"/>
</dbReference>
<dbReference type="AlphaFoldDB" id="A0A7X9FU65"/>
<dbReference type="GO" id="GO:0009234">
    <property type="term" value="P:menaquinone biosynthetic process"/>
    <property type="evidence" value="ECO:0007669"/>
    <property type="project" value="UniProtKB-UniPathway"/>
</dbReference>
<dbReference type="Gene3D" id="1.10.357.140">
    <property type="entry name" value="UbiA prenyltransferase"/>
    <property type="match status" value="1"/>
</dbReference>
<accession>A0A7X9FU65</accession>
<dbReference type="EMBL" id="JAAZON010000658">
    <property type="protein sequence ID" value="NMC64369.1"/>
    <property type="molecule type" value="Genomic_DNA"/>
</dbReference>
<dbReference type="GO" id="GO:0042371">
    <property type="term" value="P:vitamin K biosynthetic process"/>
    <property type="evidence" value="ECO:0007669"/>
    <property type="project" value="TreeGrafter"/>
</dbReference>
<proteinExistence type="predicted"/>
<evidence type="ECO:0000256" key="5">
    <source>
        <dbReference type="ARBA" id="ARBA00022692"/>
    </source>
</evidence>
<feature type="transmembrane region" description="Helical" evidence="8">
    <location>
        <begin position="223"/>
        <end position="243"/>
    </location>
</feature>
<dbReference type="UniPathway" id="UPA00079"/>
<protein>
    <submittedName>
        <fullName evidence="9">Prenyltransferase</fullName>
    </submittedName>
</protein>
<feature type="transmembrane region" description="Helical" evidence="8">
    <location>
        <begin position="153"/>
        <end position="170"/>
    </location>
</feature>
<evidence type="ECO:0000256" key="2">
    <source>
        <dbReference type="ARBA" id="ARBA00004863"/>
    </source>
</evidence>
<evidence type="ECO:0000256" key="8">
    <source>
        <dbReference type="SAM" id="Phobius"/>
    </source>
</evidence>
<keyword evidence="3" id="KW-0474">Menaquinone biosynthesis</keyword>
<feature type="transmembrane region" description="Helical" evidence="8">
    <location>
        <begin position="97"/>
        <end position="118"/>
    </location>
</feature>
<comment type="caution">
    <text evidence="9">The sequence shown here is derived from an EMBL/GenBank/DDBJ whole genome shotgun (WGS) entry which is preliminary data.</text>
</comment>
<feature type="transmembrane region" description="Helical" evidence="8">
    <location>
        <begin position="124"/>
        <end position="141"/>
    </location>
</feature>
<name>A0A7X9FU65_9DELT</name>
<dbReference type="GO" id="GO:0004659">
    <property type="term" value="F:prenyltransferase activity"/>
    <property type="evidence" value="ECO:0007669"/>
    <property type="project" value="InterPro"/>
</dbReference>
<evidence type="ECO:0000256" key="4">
    <source>
        <dbReference type="ARBA" id="ARBA00022679"/>
    </source>
</evidence>
<organism evidence="9 10">
    <name type="scientific">SAR324 cluster bacterium</name>
    <dbReference type="NCBI Taxonomy" id="2024889"/>
    <lineage>
        <taxon>Bacteria</taxon>
        <taxon>Deltaproteobacteria</taxon>
        <taxon>SAR324 cluster</taxon>
    </lineage>
</organism>
<feature type="transmembrane region" description="Helical" evidence="8">
    <location>
        <begin position="21"/>
        <end position="41"/>
    </location>
</feature>
<feature type="transmembrane region" description="Helical" evidence="8">
    <location>
        <begin position="293"/>
        <end position="312"/>
    </location>
</feature>
<dbReference type="PANTHER" id="PTHR13929">
    <property type="entry name" value="1,4-DIHYDROXY-2-NAPHTHOATE OCTAPRENYLTRANSFERASE"/>
    <property type="match status" value="1"/>
</dbReference>
<dbReference type="PANTHER" id="PTHR13929:SF0">
    <property type="entry name" value="UBIA PRENYLTRANSFERASE DOMAIN-CONTAINING PROTEIN 1"/>
    <property type="match status" value="1"/>
</dbReference>
<reference evidence="9 10" key="1">
    <citation type="journal article" date="2020" name="Biotechnol. Biofuels">
        <title>New insights from the biogas microbiome by comprehensive genome-resolved metagenomics of nearly 1600 species originating from multiple anaerobic digesters.</title>
        <authorList>
            <person name="Campanaro S."/>
            <person name="Treu L."/>
            <person name="Rodriguez-R L.M."/>
            <person name="Kovalovszki A."/>
            <person name="Ziels R.M."/>
            <person name="Maus I."/>
            <person name="Zhu X."/>
            <person name="Kougias P.G."/>
            <person name="Basile A."/>
            <person name="Luo G."/>
            <person name="Schluter A."/>
            <person name="Konstantinidis K.T."/>
            <person name="Angelidaki I."/>
        </authorList>
    </citation>
    <scope>NUCLEOTIDE SEQUENCE [LARGE SCALE GENOMIC DNA]</scope>
    <source>
        <strain evidence="9">AS27yjCOA_65</strain>
    </source>
</reference>
<dbReference type="PIRSF" id="PIRSF005355">
    <property type="entry name" value="UBIAD1"/>
    <property type="match status" value="1"/>
</dbReference>
<sequence length="313" mass="33963">MSGDLTEENFFTKWCLALRPFSFPASITPVILGTVASVAVGGASFNIFHFLLALIGMLALHGASNLLNDVYDFKLGLDTKVFPVSGAVVRKLISLEAALKASILLYLFGGLIGIFLALNSTLHLLWIGLLGLFIGIGYSYVRIGLKYRALGDFCVFLDFGILGTLGAWTLQSHSPSWIPVLWSVPIGLHIIAILHANNWRDIQSDGKKGSVSIAAILGDKGSFYYYGFLIFMPYILVVLYIFVPDFDGSGVRLPLGSLATFLSLPLAIKLLAKASQRGAPRNELDFVALDGSTARLNLLFGGLLILGFVMFFF</sequence>
<evidence type="ECO:0000256" key="7">
    <source>
        <dbReference type="ARBA" id="ARBA00023136"/>
    </source>
</evidence>
<feature type="transmembrane region" description="Helical" evidence="8">
    <location>
        <begin position="176"/>
        <end position="194"/>
    </location>
</feature>
<keyword evidence="4 9" id="KW-0808">Transferase</keyword>
<comment type="subcellular location">
    <subcellularLocation>
        <location evidence="1">Membrane</location>
        <topology evidence="1">Multi-pass membrane protein</topology>
    </subcellularLocation>
</comment>
<keyword evidence="5 8" id="KW-0812">Transmembrane</keyword>
<evidence type="ECO:0000313" key="9">
    <source>
        <dbReference type="EMBL" id="NMC64369.1"/>
    </source>
</evidence>
<dbReference type="GO" id="GO:0016020">
    <property type="term" value="C:membrane"/>
    <property type="evidence" value="ECO:0007669"/>
    <property type="project" value="UniProtKB-SubCell"/>
</dbReference>
<dbReference type="InterPro" id="IPR000537">
    <property type="entry name" value="UbiA_prenyltransferase"/>
</dbReference>
<comment type="pathway">
    <text evidence="2">Quinol/quinone metabolism; menaquinone biosynthesis.</text>
</comment>
<evidence type="ECO:0000256" key="1">
    <source>
        <dbReference type="ARBA" id="ARBA00004141"/>
    </source>
</evidence>
<dbReference type="InterPro" id="IPR026046">
    <property type="entry name" value="UBIAD1"/>
</dbReference>
<keyword evidence="6 8" id="KW-1133">Transmembrane helix</keyword>
<evidence type="ECO:0000256" key="6">
    <source>
        <dbReference type="ARBA" id="ARBA00022989"/>
    </source>
</evidence>
<dbReference type="Proteomes" id="UP000524246">
    <property type="component" value="Unassembled WGS sequence"/>
</dbReference>